<sequence length="99" mass="11101">MKKPVWWNLPTIMPDHIALFKPLGGEATNRDSSQFSHICPSILDVHGLSGSLAQRRIYSDLLLLFVSSVNWFVQVTSPRSLYVLRVARPSGCFGSSELR</sequence>
<evidence type="ECO:0000313" key="2">
    <source>
        <dbReference type="Proteomes" id="UP000616885"/>
    </source>
</evidence>
<reference evidence="1" key="1">
    <citation type="submission" date="2020-10" db="EMBL/GenBank/DDBJ databases">
        <title>High-Quality Genome Resource of Clonostachys rosea strain S41 by Oxford Nanopore Long-Read Sequencing.</title>
        <authorList>
            <person name="Wang H."/>
        </authorList>
    </citation>
    <scope>NUCLEOTIDE SEQUENCE</scope>
    <source>
        <strain evidence="1">S41</strain>
    </source>
</reference>
<protein>
    <submittedName>
        <fullName evidence="1">Uncharacterized protein</fullName>
    </submittedName>
</protein>
<gene>
    <name evidence="1" type="ORF">IM811_008294</name>
</gene>
<name>A0A8H7TUX1_BIOOC</name>
<organism evidence="1 2">
    <name type="scientific">Bionectria ochroleuca</name>
    <name type="common">Gliocladium roseum</name>
    <dbReference type="NCBI Taxonomy" id="29856"/>
    <lineage>
        <taxon>Eukaryota</taxon>
        <taxon>Fungi</taxon>
        <taxon>Dikarya</taxon>
        <taxon>Ascomycota</taxon>
        <taxon>Pezizomycotina</taxon>
        <taxon>Sordariomycetes</taxon>
        <taxon>Hypocreomycetidae</taxon>
        <taxon>Hypocreales</taxon>
        <taxon>Bionectriaceae</taxon>
        <taxon>Clonostachys</taxon>
    </lineage>
</organism>
<dbReference type="EMBL" id="JADCTT010000002">
    <property type="protein sequence ID" value="KAF9757350.1"/>
    <property type="molecule type" value="Genomic_DNA"/>
</dbReference>
<dbReference type="Proteomes" id="UP000616885">
    <property type="component" value="Unassembled WGS sequence"/>
</dbReference>
<accession>A0A8H7TUX1</accession>
<comment type="caution">
    <text evidence="1">The sequence shown here is derived from an EMBL/GenBank/DDBJ whole genome shotgun (WGS) entry which is preliminary data.</text>
</comment>
<proteinExistence type="predicted"/>
<dbReference type="AlphaFoldDB" id="A0A8H7TUX1"/>
<evidence type="ECO:0000313" key="1">
    <source>
        <dbReference type="EMBL" id="KAF9757350.1"/>
    </source>
</evidence>